<evidence type="ECO:0000313" key="3">
    <source>
        <dbReference type="Proteomes" id="UP000299084"/>
    </source>
</evidence>
<sequence>MKDLEPYLFIGDGEQRMVWEKKPELRKMHSAGPGSPRTMKSEVLGEDALLQKLKDSRRRFQRRMQQLMEKYNQPFEDAPVVQMSTLTYETPQGLRIWGGRLLKERSTGQMQGSPEETSSRKDQPVQVTAGGLEHPWSCTQVEDSKSSDVDTTLYQEDVIAGNLTPAVPWSPLKNELRKKYLTQVDALLQDEGRSGVRCLPERSLTEADRGLETSFALISVRRFRRGKGLACDPGPFAGLARQACPPEGDASPLCPADLAVVPTSDSPPSHGTGASSFSSSQCFEADDICNATLSDLYAGMLHSMSRLLGARPSCVITTKTPTAQQPSRHGAQGGDRLGQLQWEWFGNPTFTCSGDNQRLSC</sequence>
<dbReference type="PANTHER" id="PTHR15992:SF5">
    <property type="entry name" value="HOLLIDAY JUNCTION RECOGNITION PROTEIN"/>
    <property type="match status" value="1"/>
</dbReference>
<gene>
    <name evidence="2" type="ORF">Cadr_000007558</name>
</gene>
<name>A0A5N4E5F5_CAMDR</name>
<comment type="caution">
    <text evidence="2">The sequence shown here is derived from an EMBL/GenBank/DDBJ whole genome shotgun (WGS) entry which is preliminary data.</text>
</comment>
<evidence type="ECO:0000256" key="1">
    <source>
        <dbReference type="SAM" id="MobiDB-lite"/>
    </source>
</evidence>
<dbReference type="GO" id="GO:0034080">
    <property type="term" value="P:CENP-A containing chromatin assembly"/>
    <property type="evidence" value="ECO:0007669"/>
    <property type="project" value="TreeGrafter"/>
</dbReference>
<dbReference type="Proteomes" id="UP000299084">
    <property type="component" value="Unassembled WGS sequence"/>
</dbReference>
<feature type="compositionally biased region" description="Polar residues" evidence="1">
    <location>
        <begin position="107"/>
        <end position="116"/>
    </location>
</feature>
<dbReference type="AlphaFoldDB" id="A0A5N4E5F5"/>
<protein>
    <submittedName>
        <fullName evidence="2">Holliday junction recognition protein</fullName>
    </submittedName>
</protein>
<organism evidence="2 3">
    <name type="scientific">Camelus dromedarius</name>
    <name type="common">Dromedary</name>
    <name type="synonym">Arabian camel</name>
    <dbReference type="NCBI Taxonomy" id="9838"/>
    <lineage>
        <taxon>Eukaryota</taxon>
        <taxon>Metazoa</taxon>
        <taxon>Chordata</taxon>
        <taxon>Craniata</taxon>
        <taxon>Vertebrata</taxon>
        <taxon>Euteleostomi</taxon>
        <taxon>Mammalia</taxon>
        <taxon>Eutheria</taxon>
        <taxon>Laurasiatheria</taxon>
        <taxon>Artiodactyla</taxon>
        <taxon>Tylopoda</taxon>
        <taxon>Camelidae</taxon>
        <taxon>Camelus</taxon>
    </lineage>
</organism>
<evidence type="ECO:0000313" key="2">
    <source>
        <dbReference type="EMBL" id="KAB1278671.1"/>
    </source>
</evidence>
<keyword evidence="3" id="KW-1185">Reference proteome</keyword>
<dbReference type="GO" id="GO:0000775">
    <property type="term" value="C:chromosome, centromeric region"/>
    <property type="evidence" value="ECO:0007669"/>
    <property type="project" value="TreeGrafter"/>
</dbReference>
<dbReference type="GO" id="GO:0005634">
    <property type="term" value="C:nucleus"/>
    <property type="evidence" value="ECO:0007669"/>
    <property type="project" value="InterPro"/>
</dbReference>
<dbReference type="GO" id="GO:0042393">
    <property type="term" value="F:histone binding"/>
    <property type="evidence" value="ECO:0007669"/>
    <property type="project" value="InterPro"/>
</dbReference>
<dbReference type="Pfam" id="PF10384">
    <property type="entry name" value="Scm3"/>
    <property type="match status" value="1"/>
</dbReference>
<dbReference type="PANTHER" id="PTHR15992">
    <property type="entry name" value="HOLLIDAY JUNCTION RECOGNITION PROTEIN"/>
    <property type="match status" value="1"/>
</dbReference>
<dbReference type="Gene3D" id="6.10.250.2320">
    <property type="match status" value="1"/>
</dbReference>
<proteinExistence type="predicted"/>
<feature type="region of interest" description="Disordered" evidence="1">
    <location>
        <begin position="105"/>
        <end position="125"/>
    </location>
</feature>
<reference evidence="2 3" key="1">
    <citation type="journal article" date="2019" name="Mol. Ecol. Resour.">
        <title>Improving Illumina assemblies with Hi-C and long reads: an example with the North African dromedary.</title>
        <authorList>
            <person name="Elbers J.P."/>
            <person name="Rogers M.F."/>
            <person name="Perelman P.L."/>
            <person name="Proskuryakova A.A."/>
            <person name="Serdyukova N.A."/>
            <person name="Johnson W.E."/>
            <person name="Horin P."/>
            <person name="Corander J."/>
            <person name="Murphy D."/>
            <person name="Burger P.A."/>
        </authorList>
    </citation>
    <scope>NUCLEOTIDE SEQUENCE [LARGE SCALE GENOMIC DNA]</scope>
    <source>
        <strain evidence="2">Drom800</strain>
        <tissue evidence="2">Blood</tissue>
    </source>
</reference>
<accession>A0A5N4E5F5</accession>
<dbReference type="InterPro" id="IPR018465">
    <property type="entry name" value="Scm3/HJURP"/>
</dbReference>
<dbReference type="EMBL" id="JWIN03000005">
    <property type="protein sequence ID" value="KAB1278671.1"/>
    <property type="molecule type" value="Genomic_DNA"/>
</dbReference>